<protein>
    <submittedName>
        <fullName evidence="1">Uncharacterized protein</fullName>
    </submittedName>
</protein>
<reference evidence="1" key="1">
    <citation type="journal article" date="2022" name="bioRxiv">
        <title>Population genetic analysis of Ophidiomyces ophidiicola, the causative agent of snake fungal disease, indicates recent introductions to the USA.</title>
        <authorList>
            <person name="Ladner J.T."/>
            <person name="Palmer J.M."/>
            <person name="Ettinger C.L."/>
            <person name="Stajich J.E."/>
            <person name="Farrell T.M."/>
            <person name="Glorioso B.M."/>
            <person name="Lawson B."/>
            <person name="Price S.J."/>
            <person name="Stengle A.G."/>
            <person name="Grear D.A."/>
            <person name="Lorch J.M."/>
        </authorList>
    </citation>
    <scope>NUCLEOTIDE SEQUENCE</scope>
    <source>
        <strain evidence="1">NWHC 24266-5</strain>
    </source>
</reference>
<organism evidence="1">
    <name type="scientific">Ophidiomyces ophidiicola</name>
    <dbReference type="NCBI Taxonomy" id="1387563"/>
    <lineage>
        <taxon>Eukaryota</taxon>
        <taxon>Fungi</taxon>
        <taxon>Dikarya</taxon>
        <taxon>Ascomycota</taxon>
        <taxon>Pezizomycotina</taxon>
        <taxon>Eurotiomycetes</taxon>
        <taxon>Eurotiomycetidae</taxon>
        <taxon>Onygenales</taxon>
        <taxon>Onygenaceae</taxon>
        <taxon>Ophidiomyces</taxon>
    </lineage>
</organism>
<proteinExistence type="predicted"/>
<comment type="caution">
    <text evidence="1">The sequence shown here is derived from an EMBL/GenBank/DDBJ whole genome shotgun (WGS) entry which is preliminary data.</text>
</comment>
<gene>
    <name evidence="1" type="ORF">LOY88_004314</name>
</gene>
<dbReference type="EMBL" id="JALBCA010000064">
    <property type="protein sequence ID" value="KAI2385008.1"/>
    <property type="molecule type" value="Genomic_DNA"/>
</dbReference>
<accession>A0ACB8UTT5</accession>
<evidence type="ECO:0000313" key="1">
    <source>
        <dbReference type="EMBL" id="KAI2385008.1"/>
    </source>
</evidence>
<sequence length="775" mass="86310">MDSMTSESLDRPASSLSESWASISNPDMNSEDDCHSEATDNLSLVGHSVADDVTSLDGRDLESDVDTDDTESRCSEAQSYLPSVYCEDENTSEDAEIMGASFSSHSDLIVFNEPKVWPSTGVVKVKHTIRELDQVEVSEVAPRGFSQKIYMSIQQSISRNPVNVQQPFRVLYLGDPKFKSRVLEILGDALVASPENSLYANPANSSKFHVVPASFGPDATPNYAELLPLHVQLGVEECIFTNFCALQDKIQIYLKSNEVIVSRKMGSVYQLESRTPDITIFVIGDNDSEVTQATRRNTYRLVTRHNLPFMVISESSYSNQLYKSTLTIDPRSPHICLEWNGEKSDASCVVKRYPIDLDIFGHISPAQLNRNLACLAGARSKSRIKLDPISGEAKDNQATRSPRPHHIIMSTDKESKIAAIIFVIIIILCFTGLRTILMSVLNICTGFTGVSLLATNGNPAHNNSMERVPITMETPMLPQQIAVVASDPTKEKSLSISDDLLKLTQPDPNKPNYTENFQVYVVGDCHVIVKAPARFMTLKKTAKFLVFVTKEDTPINFQFTRLFDYVFTIRLAREDAHGLMNVTISSRPNLTIEQITEIDFGTPWLKIVIWKKAAQSLSNQVRKDLSAAQAGLSEAYNRVLLDVQVISDALMGDIRPDCPNPIQHVLDAAIKASGESKRRCNIYAWRTVEKIITSLPHLQQRATVLAGQLQSKMLQHGAKAHKSALSIDLTRLLQVTQRVKRSGFLAGAQKQAVRLTQDARNQWKNFRDLCYQASR</sequence>
<name>A0ACB8UTT5_9EURO</name>